<sequence length="201" mass="21968">MENSGGCFSTVDSRAGLNGLDAITPFKSSHDRCFVPQTTTGSPQGLLPHSARSSADYVTQPQHSMYSAGFPTFCDPRVIKSSSEPEGVDVRFDLLLHGTSDPAYEPAAQPFQGFYFGEHVPFSSSARPDAQLSVPVVQTNQAKDRVECTWDGCPALISKDSLTRHVEEVHEGKIKAVCTGCGRVFKRQYQMNEHIPRCGRS</sequence>
<dbReference type="InterPro" id="IPR013087">
    <property type="entry name" value="Znf_C2H2_type"/>
</dbReference>
<organism evidence="2 3">
    <name type="scientific">Suillus discolor</name>
    <dbReference type="NCBI Taxonomy" id="1912936"/>
    <lineage>
        <taxon>Eukaryota</taxon>
        <taxon>Fungi</taxon>
        <taxon>Dikarya</taxon>
        <taxon>Basidiomycota</taxon>
        <taxon>Agaricomycotina</taxon>
        <taxon>Agaricomycetes</taxon>
        <taxon>Agaricomycetidae</taxon>
        <taxon>Boletales</taxon>
        <taxon>Suillineae</taxon>
        <taxon>Suillaceae</taxon>
        <taxon>Suillus</taxon>
    </lineage>
</organism>
<dbReference type="OrthoDB" id="3994630at2759"/>
<comment type="caution">
    <text evidence="2">The sequence shown here is derived from an EMBL/GenBank/DDBJ whole genome shotgun (WGS) entry which is preliminary data.</text>
</comment>
<name>A0A9P7EZB7_9AGAM</name>
<proteinExistence type="predicted"/>
<gene>
    <name evidence="2" type="ORF">F5147DRAFT_778405</name>
</gene>
<keyword evidence="3" id="KW-1185">Reference proteome</keyword>
<evidence type="ECO:0000259" key="1">
    <source>
        <dbReference type="Pfam" id="PF00096"/>
    </source>
</evidence>
<reference evidence="2" key="1">
    <citation type="journal article" date="2020" name="New Phytol.">
        <title>Comparative genomics reveals dynamic genome evolution in host specialist ectomycorrhizal fungi.</title>
        <authorList>
            <person name="Lofgren L.A."/>
            <person name="Nguyen N.H."/>
            <person name="Vilgalys R."/>
            <person name="Ruytinx J."/>
            <person name="Liao H.L."/>
            <person name="Branco S."/>
            <person name="Kuo A."/>
            <person name="LaButti K."/>
            <person name="Lipzen A."/>
            <person name="Andreopoulos W."/>
            <person name="Pangilinan J."/>
            <person name="Riley R."/>
            <person name="Hundley H."/>
            <person name="Na H."/>
            <person name="Barry K."/>
            <person name="Grigoriev I.V."/>
            <person name="Stajich J.E."/>
            <person name="Kennedy P.G."/>
        </authorList>
    </citation>
    <scope>NUCLEOTIDE SEQUENCE</scope>
    <source>
        <strain evidence="2">FC423</strain>
    </source>
</reference>
<dbReference type="Gene3D" id="3.30.160.60">
    <property type="entry name" value="Classic Zinc Finger"/>
    <property type="match status" value="1"/>
</dbReference>
<accession>A0A9P7EZB7</accession>
<dbReference type="RefSeq" id="XP_041288199.1">
    <property type="nucleotide sequence ID" value="XM_041442128.1"/>
</dbReference>
<dbReference type="AlphaFoldDB" id="A0A9P7EZB7"/>
<dbReference type="EMBL" id="JABBWM010000070">
    <property type="protein sequence ID" value="KAG2096356.1"/>
    <property type="molecule type" value="Genomic_DNA"/>
</dbReference>
<feature type="domain" description="C2H2-type" evidence="1">
    <location>
        <begin position="177"/>
        <end position="195"/>
    </location>
</feature>
<dbReference type="GeneID" id="64704387"/>
<dbReference type="Pfam" id="PF00096">
    <property type="entry name" value="zf-C2H2"/>
    <property type="match status" value="1"/>
</dbReference>
<evidence type="ECO:0000313" key="3">
    <source>
        <dbReference type="Proteomes" id="UP000823399"/>
    </source>
</evidence>
<protein>
    <recommendedName>
        <fullName evidence="1">C2H2-type domain-containing protein</fullName>
    </recommendedName>
</protein>
<evidence type="ECO:0000313" key="2">
    <source>
        <dbReference type="EMBL" id="KAG2096356.1"/>
    </source>
</evidence>
<dbReference type="Proteomes" id="UP000823399">
    <property type="component" value="Unassembled WGS sequence"/>
</dbReference>